<dbReference type="EMBL" id="KZ772682">
    <property type="protein sequence ID" value="PTQ46609.1"/>
    <property type="molecule type" value="Genomic_DNA"/>
</dbReference>
<feature type="transmembrane region" description="Helical" evidence="1">
    <location>
        <begin position="45"/>
        <end position="67"/>
    </location>
</feature>
<protein>
    <submittedName>
        <fullName evidence="2">Uncharacterized protein</fullName>
    </submittedName>
</protein>
<accession>A0A2R6XKK3</accession>
<reference evidence="3" key="1">
    <citation type="journal article" date="2017" name="Cell">
        <title>Insights into land plant evolution garnered from the Marchantia polymorpha genome.</title>
        <authorList>
            <person name="Bowman J.L."/>
            <person name="Kohchi T."/>
            <person name="Yamato K.T."/>
            <person name="Jenkins J."/>
            <person name="Shu S."/>
            <person name="Ishizaki K."/>
            <person name="Yamaoka S."/>
            <person name="Nishihama R."/>
            <person name="Nakamura Y."/>
            <person name="Berger F."/>
            <person name="Adam C."/>
            <person name="Aki S.S."/>
            <person name="Althoff F."/>
            <person name="Araki T."/>
            <person name="Arteaga-Vazquez M.A."/>
            <person name="Balasubrmanian S."/>
            <person name="Barry K."/>
            <person name="Bauer D."/>
            <person name="Boehm C.R."/>
            <person name="Briginshaw L."/>
            <person name="Caballero-Perez J."/>
            <person name="Catarino B."/>
            <person name="Chen F."/>
            <person name="Chiyoda S."/>
            <person name="Chovatia M."/>
            <person name="Davies K.M."/>
            <person name="Delmans M."/>
            <person name="Demura T."/>
            <person name="Dierschke T."/>
            <person name="Dolan L."/>
            <person name="Dorantes-Acosta A.E."/>
            <person name="Eklund D.M."/>
            <person name="Florent S.N."/>
            <person name="Flores-Sandoval E."/>
            <person name="Fujiyama A."/>
            <person name="Fukuzawa H."/>
            <person name="Galik B."/>
            <person name="Grimanelli D."/>
            <person name="Grimwood J."/>
            <person name="Grossniklaus U."/>
            <person name="Hamada T."/>
            <person name="Haseloff J."/>
            <person name="Hetherington A.J."/>
            <person name="Higo A."/>
            <person name="Hirakawa Y."/>
            <person name="Hundley H.N."/>
            <person name="Ikeda Y."/>
            <person name="Inoue K."/>
            <person name="Inoue S.I."/>
            <person name="Ishida S."/>
            <person name="Jia Q."/>
            <person name="Kakita M."/>
            <person name="Kanazawa T."/>
            <person name="Kawai Y."/>
            <person name="Kawashima T."/>
            <person name="Kennedy M."/>
            <person name="Kinose K."/>
            <person name="Kinoshita T."/>
            <person name="Kohara Y."/>
            <person name="Koide E."/>
            <person name="Komatsu K."/>
            <person name="Kopischke S."/>
            <person name="Kubo M."/>
            <person name="Kyozuka J."/>
            <person name="Lagercrantz U."/>
            <person name="Lin S.S."/>
            <person name="Lindquist E."/>
            <person name="Lipzen A.M."/>
            <person name="Lu C.W."/>
            <person name="De Luna E."/>
            <person name="Martienssen R.A."/>
            <person name="Minamino N."/>
            <person name="Mizutani M."/>
            <person name="Mizutani M."/>
            <person name="Mochizuki N."/>
            <person name="Monte I."/>
            <person name="Mosher R."/>
            <person name="Nagasaki H."/>
            <person name="Nakagami H."/>
            <person name="Naramoto S."/>
            <person name="Nishitani K."/>
            <person name="Ohtani M."/>
            <person name="Okamoto T."/>
            <person name="Okumura M."/>
            <person name="Phillips J."/>
            <person name="Pollak B."/>
            <person name="Reinders A."/>
            <person name="Rovekamp M."/>
            <person name="Sano R."/>
            <person name="Sawa S."/>
            <person name="Schmid M.W."/>
            <person name="Shirakawa M."/>
            <person name="Solano R."/>
            <person name="Spunde A."/>
            <person name="Suetsugu N."/>
            <person name="Sugano S."/>
            <person name="Sugiyama A."/>
            <person name="Sun R."/>
            <person name="Suzuki Y."/>
            <person name="Takenaka M."/>
            <person name="Takezawa D."/>
            <person name="Tomogane H."/>
            <person name="Tsuzuki M."/>
            <person name="Ueda T."/>
            <person name="Umeda M."/>
            <person name="Ward J.M."/>
            <person name="Watanabe Y."/>
            <person name="Yazaki K."/>
            <person name="Yokoyama R."/>
            <person name="Yoshitake Y."/>
            <person name="Yotsui I."/>
            <person name="Zachgo S."/>
            <person name="Schmutz J."/>
        </authorList>
    </citation>
    <scope>NUCLEOTIDE SEQUENCE [LARGE SCALE GENOMIC DNA]</scope>
    <source>
        <strain evidence="3">Tak-1</strain>
    </source>
</reference>
<dbReference type="Proteomes" id="UP000244005">
    <property type="component" value="Unassembled WGS sequence"/>
</dbReference>
<sequence>MARGMMVHGVRVVHDSSPLAIMQSLDGGLLSSPGPVSGLQGNGGLGLKVGLMVAAIFIALVLFLGLCEKRKKILEFLDHKHARVGPVPEGVEFEDLEPAAPAVAGSAAQNQAVDQA</sequence>
<proteinExistence type="predicted"/>
<evidence type="ECO:0000313" key="2">
    <source>
        <dbReference type="EMBL" id="PTQ46609.1"/>
    </source>
</evidence>
<evidence type="ECO:0000313" key="3">
    <source>
        <dbReference type="Proteomes" id="UP000244005"/>
    </source>
</evidence>
<dbReference type="Gramene" id="Mp5g24350.1">
    <property type="protein sequence ID" value="Mp5g24350.1.cds1"/>
    <property type="gene ID" value="Mp5g24350"/>
</dbReference>
<keyword evidence="1" id="KW-0472">Membrane</keyword>
<organism evidence="2 3">
    <name type="scientific">Marchantia polymorpha</name>
    <name type="common">Common liverwort</name>
    <name type="synonym">Marchantia aquatica</name>
    <dbReference type="NCBI Taxonomy" id="3197"/>
    <lineage>
        <taxon>Eukaryota</taxon>
        <taxon>Viridiplantae</taxon>
        <taxon>Streptophyta</taxon>
        <taxon>Embryophyta</taxon>
        <taxon>Marchantiophyta</taxon>
        <taxon>Marchantiopsida</taxon>
        <taxon>Marchantiidae</taxon>
        <taxon>Marchantiales</taxon>
        <taxon>Marchantiaceae</taxon>
        <taxon>Marchantia</taxon>
    </lineage>
</organism>
<gene>
    <name evidence="2" type="ORF">MARPO_0010s0021</name>
</gene>
<keyword evidence="3" id="KW-1185">Reference proteome</keyword>
<keyword evidence="1" id="KW-0812">Transmembrane</keyword>
<dbReference type="AlphaFoldDB" id="A0A2R6XKK3"/>
<evidence type="ECO:0000256" key="1">
    <source>
        <dbReference type="SAM" id="Phobius"/>
    </source>
</evidence>
<keyword evidence="1" id="KW-1133">Transmembrane helix</keyword>
<name>A0A2R6XKK3_MARPO</name>